<dbReference type="InterPro" id="IPR021770">
    <property type="entry name" value="DUF3335"/>
</dbReference>
<protein>
    <submittedName>
        <fullName evidence="4">GNAT family N-acetyltransferase</fullName>
    </submittedName>
</protein>
<dbReference type="GO" id="GO:0016747">
    <property type="term" value="F:acyltransferase activity, transferring groups other than amino-acyl groups"/>
    <property type="evidence" value="ECO:0007669"/>
    <property type="project" value="InterPro"/>
</dbReference>
<dbReference type="CDD" id="cd04301">
    <property type="entry name" value="NAT_SF"/>
    <property type="match status" value="1"/>
</dbReference>
<comment type="caution">
    <text evidence="4">The sequence shown here is derived from an EMBL/GenBank/DDBJ whole genome shotgun (WGS) entry which is preliminary data.</text>
</comment>
<evidence type="ECO:0000256" key="1">
    <source>
        <dbReference type="ARBA" id="ARBA00022679"/>
    </source>
</evidence>
<evidence type="ECO:0000256" key="2">
    <source>
        <dbReference type="ARBA" id="ARBA00023315"/>
    </source>
</evidence>
<dbReference type="InterPro" id="IPR016181">
    <property type="entry name" value="Acyl_CoA_acyltransferase"/>
</dbReference>
<dbReference type="PANTHER" id="PTHR43420:SF12">
    <property type="entry name" value="N-ACETYLTRANSFERASE DOMAIN-CONTAINING PROTEIN"/>
    <property type="match status" value="1"/>
</dbReference>
<dbReference type="Gene3D" id="3.90.70.10">
    <property type="entry name" value="Cysteine proteinases"/>
    <property type="match status" value="1"/>
</dbReference>
<dbReference type="RefSeq" id="WP_189770697.1">
    <property type="nucleotide sequence ID" value="NZ_BNCK01000005.1"/>
</dbReference>
<dbReference type="EMBL" id="BNCK01000005">
    <property type="protein sequence ID" value="GHF94401.1"/>
    <property type="molecule type" value="Genomic_DNA"/>
</dbReference>
<dbReference type="AlphaFoldDB" id="A0A919BJB3"/>
<evidence type="ECO:0000259" key="3">
    <source>
        <dbReference type="PROSITE" id="PS51186"/>
    </source>
</evidence>
<keyword evidence="1" id="KW-0808">Transferase</keyword>
<dbReference type="PANTHER" id="PTHR43420">
    <property type="entry name" value="ACETYLTRANSFERASE"/>
    <property type="match status" value="1"/>
</dbReference>
<sequence>MSITIRFAEQSDLAQLLNIEAQCFSTDQLSRRSFKHHLVSNHSVLLVAHEQNQQTLLGYALVLLLKGTRLARLYSIAVTPDARGMKLGQLLLIASEQAAVDSGRTFMRLEVATSNAHAIALYQAQGYRTFGQYLDYYDDHQDALRMQKTIRNKSVVIQHAKAPWYQQSTDFTCGPAALMMAMASLDQQIKCEQGLELTLWRESTTIFMTSGLGGTHPFGLALAANRRQFNAQVYVNSEQPLFIDGVRKSNKKEIMTLVHQQFAQECAEQNIDIHYCDVNQESIVQWLEQGKAVLMLISTYRLDGAKAPHWVLITGIDNHSMYVHDSHVDSKWQQAIDCQHTPISRADFDKMSTFGASRLRCAILLSPAG</sequence>
<dbReference type="Pfam" id="PF11814">
    <property type="entry name" value="DUF3335"/>
    <property type="match status" value="1"/>
</dbReference>
<evidence type="ECO:0000313" key="5">
    <source>
        <dbReference type="Proteomes" id="UP000623842"/>
    </source>
</evidence>
<keyword evidence="2" id="KW-0012">Acyltransferase</keyword>
<keyword evidence="5" id="KW-1185">Reference proteome</keyword>
<dbReference type="Proteomes" id="UP000623842">
    <property type="component" value="Unassembled WGS sequence"/>
</dbReference>
<dbReference type="SUPFAM" id="SSF55729">
    <property type="entry name" value="Acyl-CoA N-acyltransferases (Nat)"/>
    <property type="match status" value="1"/>
</dbReference>
<proteinExistence type="predicted"/>
<dbReference type="InterPro" id="IPR050680">
    <property type="entry name" value="YpeA/RimI_acetyltransf"/>
</dbReference>
<feature type="domain" description="N-acetyltransferase" evidence="3">
    <location>
        <begin position="3"/>
        <end position="151"/>
    </location>
</feature>
<gene>
    <name evidence="4" type="ORF">GCM10017161_23300</name>
</gene>
<dbReference type="Pfam" id="PF00583">
    <property type="entry name" value="Acetyltransf_1"/>
    <property type="match status" value="1"/>
</dbReference>
<name>A0A919BJB3_9GAMM</name>
<dbReference type="InterPro" id="IPR000182">
    <property type="entry name" value="GNAT_dom"/>
</dbReference>
<reference evidence="4" key="1">
    <citation type="journal article" date="2014" name="Int. J. Syst. Evol. Microbiol.">
        <title>Complete genome sequence of Corynebacterium casei LMG S-19264T (=DSM 44701T), isolated from a smear-ripened cheese.</title>
        <authorList>
            <consortium name="US DOE Joint Genome Institute (JGI-PGF)"/>
            <person name="Walter F."/>
            <person name="Albersmeier A."/>
            <person name="Kalinowski J."/>
            <person name="Ruckert C."/>
        </authorList>
    </citation>
    <scope>NUCLEOTIDE SEQUENCE</scope>
    <source>
        <strain evidence="4">KCTC 42731</strain>
    </source>
</reference>
<reference evidence="4" key="2">
    <citation type="submission" date="2020-09" db="EMBL/GenBank/DDBJ databases">
        <authorList>
            <person name="Sun Q."/>
            <person name="Kim S."/>
        </authorList>
    </citation>
    <scope>NUCLEOTIDE SEQUENCE</scope>
    <source>
        <strain evidence="4">KCTC 42731</strain>
    </source>
</reference>
<dbReference type="PROSITE" id="PS51186">
    <property type="entry name" value="GNAT"/>
    <property type="match status" value="1"/>
</dbReference>
<evidence type="ECO:0000313" key="4">
    <source>
        <dbReference type="EMBL" id="GHF94401.1"/>
    </source>
</evidence>
<dbReference type="Gene3D" id="3.40.630.30">
    <property type="match status" value="1"/>
</dbReference>
<accession>A0A919BJB3</accession>
<organism evidence="4 5">
    <name type="scientific">Thalassotalea marina</name>
    <dbReference type="NCBI Taxonomy" id="1673741"/>
    <lineage>
        <taxon>Bacteria</taxon>
        <taxon>Pseudomonadati</taxon>
        <taxon>Pseudomonadota</taxon>
        <taxon>Gammaproteobacteria</taxon>
        <taxon>Alteromonadales</taxon>
        <taxon>Colwelliaceae</taxon>
        <taxon>Thalassotalea</taxon>
    </lineage>
</organism>